<dbReference type="AlphaFoldDB" id="A0A6L9QPV9"/>
<name>A0A6L9QPV9_9ACTN</name>
<protein>
    <submittedName>
        <fullName evidence="1">Uncharacterized protein</fullName>
    </submittedName>
</protein>
<dbReference type="EMBL" id="JAAGLI010000869">
    <property type="protein sequence ID" value="NEA27062.1"/>
    <property type="molecule type" value="Genomic_DNA"/>
</dbReference>
<dbReference type="Proteomes" id="UP000475532">
    <property type="component" value="Unassembled WGS sequence"/>
</dbReference>
<evidence type="ECO:0000313" key="2">
    <source>
        <dbReference type="Proteomes" id="UP000475532"/>
    </source>
</evidence>
<feature type="non-terminal residue" evidence="1">
    <location>
        <position position="166"/>
    </location>
</feature>
<gene>
    <name evidence="1" type="ORF">G3I70_31865</name>
</gene>
<dbReference type="RefSeq" id="WP_203597168.1">
    <property type="nucleotide sequence ID" value="NZ_JAAGLI010000869.1"/>
</dbReference>
<organism evidence="1 2">
    <name type="scientific">Actinomadura bangladeshensis</name>
    <dbReference type="NCBI Taxonomy" id="453573"/>
    <lineage>
        <taxon>Bacteria</taxon>
        <taxon>Bacillati</taxon>
        <taxon>Actinomycetota</taxon>
        <taxon>Actinomycetes</taxon>
        <taxon>Streptosporangiales</taxon>
        <taxon>Thermomonosporaceae</taxon>
        <taxon>Actinomadura</taxon>
    </lineage>
</organism>
<accession>A0A6L9QPV9</accession>
<evidence type="ECO:0000313" key="1">
    <source>
        <dbReference type="EMBL" id="NEA27062.1"/>
    </source>
</evidence>
<comment type="caution">
    <text evidence="1">The sequence shown here is derived from an EMBL/GenBank/DDBJ whole genome shotgun (WGS) entry which is preliminary data.</text>
</comment>
<sequence length="166" mass="17305">RTADLYLAHTATGVVLALKRRFDVPDGARLTGADLAGRRVLGAPLRSLAAANIVSESAARSAGRVVRVTAGRIAKTTVTPIGNAWETLPAGLLVRDYAAEARALDALPPRLVRPRVEAELVRAVEVAGVRDIGYRPGAQRLEAVVADAAGTTAVVSADYSPHRPAA</sequence>
<proteinExistence type="predicted"/>
<reference evidence="1 2" key="1">
    <citation type="submission" date="2020-01" db="EMBL/GenBank/DDBJ databases">
        <title>Insect and environment-associated Actinomycetes.</title>
        <authorList>
            <person name="Currrie C."/>
            <person name="Chevrette M."/>
            <person name="Carlson C."/>
            <person name="Stubbendieck R."/>
            <person name="Wendt-Pienkowski E."/>
        </authorList>
    </citation>
    <scope>NUCLEOTIDE SEQUENCE [LARGE SCALE GENOMIC DNA]</scope>
    <source>
        <strain evidence="1 2">SID10258</strain>
    </source>
</reference>
<feature type="non-terminal residue" evidence="1">
    <location>
        <position position="1"/>
    </location>
</feature>